<evidence type="ECO:0000256" key="5">
    <source>
        <dbReference type="ARBA" id="ARBA00022777"/>
    </source>
</evidence>
<evidence type="ECO:0000259" key="8">
    <source>
        <dbReference type="Pfam" id="PF01288"/>
    </source>
</evidence>
<dbReference type="SUPFAM" id="SSF55083">
    <property type="entry name" value="6-hydroxymethyl-7,8-dihydropterin pyrophosphokinase, HPPK"/>
    <property type="match status" value="1"/>
</dbReference>
<dbReference type="GO" id="GO:0046656">
    <property type="term" value="P:folic acid biosynthetic process"/>
    <property type="evidence" value="ECO:0007669"/>
    <property type="project" value="UniProtKB-KW"/>
</dbReference>
<keyword evidence="5 9" id="KW-0418">Kinase</keyword>
<gene>
    <name evidence="9" type="ORF">FHX64_000100</name>
</gene>
<protein>
    <recommendedName>
        <fullName evidence="2">2-amino-4-hydroxy-6-hydroxymethyldihydropteridine diphosphokinase</fullName>
        <ecNumber evidence="2">2.7.6.3</ecNumber>
    </recommendedName>
</protein>
<sequence length="129" mass="14645">MDANEYIISISSNHEPLQHIETVKALLIKAFKEVCFSAFEQTEAIGSHYQSPFYNGAGRFTSDFPLASVSALLKKLELQTGRLPAMKAMGIVPIDLDIIIFNNTIIHRDYDRFPFVRKAIDQLREKKCP</sequence>
<proteinExistence type="predicted"/>
<evidence type="ECO:0000256" key="3">
    <source>
        <dbReference type="ARBA" id="ARBA00022679"/>
    </source>
</evidence>
<dbReference type="GO" id="GO:0046654">
    <property type="term" value="P:tetrahydrofolate biosynthetic process"/>
    <property type="evidence" value="ECO:0007669"/>
    <property type="project" value="UniProtKB-UniPathway"/>
</dbReference>
<keyword evidence="4" id="KW-0547">Nucleotide-binding</keyword>
<dbReference type="GO" id="GO:0016301">
    <property type="term" value="F:kinase activity"/>
    <property type="evidence" value="ECO:0007669"/>
    <property type="project" value="UniProtKB-KW"/>
</dbReference>
<dbReference type="Pfam" id="PF01288">
    <property type="entry name" value="HPPK"/>
    <property type="match status" value="1"/>
</dbReference>
<dbReference type="AlphaFoldDB" id="A0A7W5DN14"/>
<evidence type="ECO:0000256" key="2">
    <source>
        <dbReference type="ARBA" id="ARBA00013253"/>
    </source>
</evidence>
<evidence type="ECO:0000313" key="9">
    <source>
        <dbReference type="EMBL" id="MBB3185937.1"/>
    </source>
</evidence>
<keyword evidence="6" id="KW-0067">ATP-binding</keyword>
<evidence type="ECO:0000313" key="10">
    <source>
        <dbReference type="Proteomes" id="UP000544222"/>
    </source>
</evidence>
<reference evidence="9 10" key="1">
    <citation type="submission" date="2020-08" db="EMBL/GenBank/DDBJ databases">
        <title>Genomic Encyclopedia of Type Strains, Phase IV (KMG-IV): sequencing the most valuable type-strain genomes for metagenomic binning, comparative biology and taxonomic classification.</title>
        <authorList>
            <person name="Goeker M."/>
        </authorList>
    </citation>
    <scope>NUCLEOTIDE SEQUENCE [LARGE SCALE GENOMIC DNA]</scope>
    <source>
        <strain evidence="9 10">DSM 27471</strain>
    </source>
</reference>
<evidence type="ECO:0000256" key="6">
    <source>
        <dbReference type="ARBA" id="ARBA00022840"/>
    </source>
</evidence>
<dbReference type="EMBL" id="JACHYB010000001">
    <property type="protein sequence ID" value="MBB3185937.1"/>
    <property type="molecule type" value="Genomic_DNA"/>
</dbReference>
<feature type="domain" description="7,8-dihydro-6-hydroxymethylpterin-pyrophosphokinase" evidence="8">
    <location>
        <begin position="8"/>
        <end position="122"/>
    </location>
</feature>
<keyword evidence="10" id="KW-1185">Reference proteome</keyword>
<dbReference type="GO" id="GO:0003848">
    <property type="term" value="F:2-amino-4-hydroxy-6-hydroxymethyldihydropteridine diphosphokinase activity"/>
    <property type="evidence" value="ECO:0007669"/>
    <property type="project" value="UniProtKB-EC"/>
</dbReference>
<comment type="pathway">
    <text evidence="1">Cofactor biosynthesis; tetrahydrofolate biosynthesis; 2-amino-4-hydroxy-6-hydroxymethyl-7,8-dihydropteridine diphosphate from 7,8-dihydroneopterin triphosphate: step 4/4.</text>
</comment>
<dbReference type="InterPro" id="IPR000550">
    <property type="entry name" value="Hppk"/>
</dbReference>
<keyword evidence="7" id="KW-0289">Folate biosynthesis</keyword>
<organism evidence="9 10">
    <name type="scientific">Microbacter margulisiae</name>
    <dbReference type="NCBI Taxonomy" id="1350067"/>
    <lineage>
        <taxon>Bacteria</taxon>
        <taxon>Pseudomonadati</taxon>
        <taxon>Bacteroidota</taxon>
        <taxon>Bacteroidia</taxon>
        <taxon>Bacteroidales</taxon>
        <taxon>Porphyromonadaceae</taxon>
        <taxon>Microbacter</taxon>
    </lineage>
</organism>
<evidence type="ECO:0000256" key="4">
    <source>
        <dbReference type="ARBA" id="ARBA00022741"/>
    </source>
</evidence>
<dbReference type="GO" id="GO:0005524">
    <property type="term" value="F:ATP binding"/>
    <property type="evidence" value="ECO:0007669"/>
    <property type="project" value="UniProtKB-KW"/>
</dbReference>
<dbReference type="InterPro" id="IPR035907">
    <property type="entry name" value="Hppk_sf"/>
</dbReference>
<evidence type="ECO:0000256" key="1">
    <source>
        <dbReference type="ARBA" id="ARBA00005051"/>
    </source>
</evidence>
<dbReference type="EC" id="2.7.6.3" evidence="2"/>
<name>A0A7W5DN14_9PORP</name>
<dbReference type="RefSeq" id="WP_183411880.1">
    <property type="nucleotide sequence ID" value="NZ_JACHYB010000001.1"/>
</dbReference>
<comment type="caution">
    <text evidence="9">The sequence shown here is derived from an EMBL/GenBank/DDBJ whole genome shotgun (WGS) entry which is preliminary data.</text>
</comment>
<dbReference type="Proteomes" id="UP000544222">
    <property type="component" value="Unassembled WGS sequence"/>
</dbReference>
<evidence type="ECO:0000256" key="7">
    <source>
        <dbReference type="ARBA" id="ARBA00022909"/>
    </source>
</evidence>
<dbReference type="UniPathway" id="UPA00077">
    <property type="reaction ID" value="UER00155"/>
</dbReference>
<dbReference type="Gene3D" id="3.30.70.560">
    <property type="entry name" value="7,8-Dihydro-6-hydroxymethylpterin-pyrophosphokinase HPPK"/>
    <property type="match status" value="1"/>
</dbReference>
<keyword evidence="3 9" id="KW-0808">Transferase</keyword>
<accession>A0A7W5DN14</accession>